<dbReference type="AlphaFoldDB" id="A0A0G1PI55"/>
<evidence type="ECO:0000313" key="5">
    <source>
        <dbReference type="Proteomes" id="UP000034794"/>
    </source>
</evidence>
<organism evidence="4 5">
    <name type="scientific">Candidatus Collierbacteria bacterium GW2011_GWA2_46_26</name>
    <dbReference type="NCBI Taxonomy" id="1618381"/>
    <lineage>
        <taxon>Bacteria</taxon>
        <taxon>Candidatus Collieribacteriota</taxon>
    </lineage>
</organism>
<feature type="modified residue" description="4-aspartylphosphate" evidence="2">
    <location>
        <position position="51"/>
    </location>
</feature>
<accession>A0A0G1PI55</accession>
<evidence type="ECO:0000313" key="4">
    <source>
        <dbReference type="EMBL" id="KKU32446.1"/>
    </source>
</evidence>
<evidence type="ECO:0000259" key="3">
    <source>
        <dbReference type="PROSITE" id="PS50110"/>
    </source>
</evidence>
<dbReference type="EMBL" id="LCMI01000011">
    <property type="protein sequence ID" value="KKU32446.1"/>
    <property type="molecule type" value="Genomic_DNA"/>
</dbReference>
<comment type="caution">
    <text evidence="4">The sequence shown here is derived from an EMBL/GenBank/DDBJ whole genome shotgun (WGS) entry which is preliminary data.</text>
</comment>
<sequence>MTKLLIVEDDLLLDEAYRRKFGDGFDIRVATDGEMGIKMAETFAPDVVLLDIYMPGRFNGLDVLKEIKKNVKTADIPVIVITNLPDSVDRVMEMGATKCLMKTDVDLNNIEQEIQAVMAKKS</sequence>
<dbReference type="InterPro" id="IPR001789">
    <property type="entry name" value="Sig_transdc_resp-reg_receiver"/>
</dbReference>
<protein>
    <submittedName>
        <fullName evidence="4">Two component transcriptional regulator, winged helix family</fullName>
    </submittedName>
</protein>
<dbReference type="Proteomes" id="UP000034794">
    <property type="component" value="Unassembled WGS sequence"/>
</dbReference>
<dbReference type="SMART" id="SM00448">
    <property type="entry name" value="REC"/>
    <property type="match status" value="1"/>
</dbReference>
<feature type="domain" description="Response regulatory" evidence="3">
    <location>
        <begin position="3"/>
        <end position="117"/>
    </location>
</feature>
<gene>
    <name evidence="4" type="ORF">UX47_C0011G0007</name>
</gene>
<dbReference type="Pfam" id="PF00072">
    <property type="entry name" value="Response_reg"/>
    <property type="match status" value="1"/>
</dbReference>
<keyword evidence="1 2" id="KW-0597">Phosphoprotein</keyword>
<evidence type="ECO:0000256" key="1">
    <source>
        <dbReference type="ARBA" id="ARBA00022553"/>
    </source>
</evidence>
<dbReference type="InterPro" id="IPR050595">
    <property type="entry name" value="Bact_response_regulator"/>
</dbReference>
<dbReference type="InterPro" id="IPR011006">
    <property type="entry name" value="CheY-like_superfamily"/>
</dbReference>
<dbReference type="SUPFAM" id="SSF52172">
    <property type="entry name" value="CheY-like"/>
    <property type="match status" value="1"/>
</dbReference>
<proteinExistence type="predicted"/>
<dbReference type="PANTHER" id="PTHR44591">
    <property type="entry name" value="STRESS RESPONSE REGULATOR PROTEIN 1"/>
    <property type="match status" value="1"/>
</dbReference>
<dbReference type="Gene3D" id="3.40.50.2300">
    <property type="match status" value="1"/>
</dbReference>
<dbReference type="GO" id="GO:0000160">
    <property type="term" value="P:phosphorelay signal transduction system"/>
    <property type="evidence" value="ECO:0007669"/>
    <property type="project" value="InterPro"/>
</dbReference>
<evidence type="ECO:0000256" key="2">
    <source>
        <dbReference type="PROSITE-ProRule" id="PRU00169"/>
    </source>
</evidence>
<reference evidence="4 5" key="1">
    <citation type="journal article" date="2015" name="Nature">
        <title>rRNA introns, odd ribosomes, and small enigmatic genomes across a large radiation of phyla.</title>
        <authorList>
            <person name="Brown C.T."/>
            <person name="Hug L.A."/>
            <person name="Thomas B.C."/>
            <person name="Sharon I."/>
            <person name="Castelle C.J."/>
            <person name="Singh A."/>
            <person name="Wilkins M.J."/>
            <person name="Williams K.H."/>
            <person name="Banfield J.F."/>
        </authorList>
    </citation>
    <scope>NUCLEOTIDE SEQUENCE [LARGE SCALE GENOMIC DNA]</scope>
</reference>
<name>A0A0G1PI55_9BACT</name>
<dbReference type="PROSITE" id="PS50110">
    <property type="entry name" value="RESPONSE_REGULATORY"/>
    <property type="match status" value="1"/>
</dbReference>
<dbReference type="PANTHER" id="PTHR44591:SF3">
    <property type="entry name" value="RESPONSE REGULATORY DOMAIN-CONTAINING PROTEIN"/>
    <property type="match status" value="1"/>
</dbReference>